<evidence type="ECO:0000256" key="1">
    <source>
        <dbReference type="SAM" id="MobiDB-lite"/>
    </source>
</evidence>
<gene>
    <name evidence="2" type="ORF">C5F48_02205</name>
</gene>
<reference evidence="2 3" key="1">
    <citation type="submission" date="2018-03" db="EMBL/GenBank/DDBJ databases">
        <title>Cereibacter changlensis.</title>
        <authorList>
            <person name="Meyer T.E."/>
            <person name="Miller S."/>
            <person name="Lodha T."/>
            <person name="Gandham S."/>
            <person name="Chintalapati S."/>
            <person name="Chintalapati V.R."/>
        </authorList>
    </citation>
    <scope>NUCLEOTIDE SEQUENCE [LARGE SCALE GENOMIC DNA]</scope>
    <source>
        <strain evidence="2 3">JA139</strain>
    </source>
</reference>
<keyword evidence="3" id="KW-1185">Reference proteome</keyword>
<feature type="region of interest" description="Disordered" evidence="1">
    <location>
        <begin position="1"/>
        <end position="71"/>
    </location>
</feature>
<accession>A0A2T4K090</accession>
<sequence>MANADKKHFGAGIKGKSDGTGAMSVADTADIPANAVLSNRDKQGSSERGRDGKSIQTEQYQDHQTNRRSEE</sequence>
<protein>
    <submittedName>
        <fullName evidence="2">Uncharacterized protein</fullName>
    </submittedName>
</protein>
<evidence type="ECO:0000313" key="2">
    <source>
        <dbReference type="EMBL" id="PTE23423.1"/>
    </source>
</evidence>
<evidence type="ECO:0000313" key="3">
    <source>
        <dbReference type="Proteomes" id="UP000241010"/>
    </source>
</evidence>
<name>A0A2T4K090_9RHOB</name>
<dbReference type="Proteomes" id="UP000241010">
    <property type="component" value="Unassembled WGS sequence"/>
</dbReference>
<organism evidence="2 3">
    <name type="scientific">Cereibacter changlensis JA139</name>
    <dbReference type="NCBI Taxonomy" id="1188249"/>
    <lineage>
        <taxon>Bacteria</taxon>
        <taxon>Pseudomonadati</taxon>
        <taxon>Pseudomonadota</taxon>
        <taxon>Alphaproteobacteria</taxon>
        <taxon>Rhodobacterales</taxon>
        <taxon>Paracoccaceae</taxon>
        <taxon>Cereibacter</taxon>
    </lineage>
</organism>
<dbReference type="RefSeq" id="WP_107662272.1">
    <property type="nucleotide sequence ID" value="NZ_PZKG01000005.1"/>
</dbReference>
<comment type="caution">
    <text evidence="2">The sequence shown here is derived from an EMBL/GenBank/DDBJ whole genome shotgun (WGS) entry which is preliminary data.</text>
</comment>
<dbReference type="EMBL" id="PZKG01000005">
    <property type="protein sequence ID" value="PTE23423.1"/>
    <property type="molecule type" value="Genomic_DNA"/>
</dbReference>
<dbReference type="AlphaFoldDB" id="A0A2T4K090"/>
<proteinExistence type="predicted"/>
<dbReference type="OrthoDB" id="8281596at2"/>
<feature type="compositionally biased region" description="Basic and acidic residues" evidence="1">
    <location>
        <begin position="39"/>
        <end position="53"/>
    </location>
</feature>
<feature type="compositionally biased region" description="Basic and acidic residues" evidence="1">
    <location>
        <begin position="60"/>
        <end position="71"/>
    </location>
</feature>